<dbReference type="GO" id="GO:0000407">
    <property type="term" value="C:phagophore assembly site"/>
    <property type="evidence" value="ECO:0007669"/>
    <property type="project" value="TreeGrafter"/>
</dbReference>
<dbReference type="EMBL" id="SNRW01036382">
    <property type="protein sequence ID" value="KAA6354409.1"/>
    <property type="molecule type" value="Genomic_DNA"/>
</dbReference>
<dbReference type="GO" id="GO:0006995">
    <property type="term" value="P:cellular response to nitrogen starvation"/>
    <property type="evidence" value="ECO:0007669"/>
    <property type="project" value="TreeGrafter"/>
</dbReference>
<proteinExistence type="predicted"/>
<dbReference type="OrthoDB" id="338614at2759"/>
<dbReference type="GO" id="GO:0032446">
    <property type="term" value="P:protein modification by small protein conjugation"/>
    <property type="evidence" value="ECO:0007669"/>
    <property type="project" value="TreeGrafter"/>
</dbReference>
<dbReference type="InterPro" id="IPR035985">
    <property type="entry name" value="Ubiquitin-activating_enz"/>
</dbReference>
<dbReference type="GO" id="GO:0019778">
    <property type="term" value="F:Atg12 activating enzyme activity"/>
    <property type="evidence" value="ECO:0007669"/>
    <property type="project" value="TreeGrafter"/>
</dbReference>
<feature type="domain" description="THIF-type NAD/FAD binding fold" evidence="1">
    <location>
        <begin position="44"/>
        <end position="109"/>
    </location>
</feature>
<protein>
    <recommendedName>
        <fullName evidence="1">THIF-type NAD/FAD binding fold domain-containing protein</fullName>
    </recommendedName>
</protein>
<dbReference type="InterPro" id="IPR045886">
    <property type="entry name" value="ThiF/MoeB/HesA"/>
</dbReference>
<comment type="caution">
    <text evidence="2">The sequence shown here is derived from an EMBL/GenBank/DDBJ whole genome shotgun (WGS) entry which is preliminary data.</text>
</comment>
<dbReference type="Gene3D" id="3.40.50.720">
    <property type="entry name" value="NAD(P)-binding Rossmann-like Domain"/>
    <property type="match status" value="1"/>
</dbReference>
<organism evidence="2 3">
    <name type="scientific">Streblomastix strix</name>
    <dbReference type="NCBI Taxonomy" id="222440"/>
    <lineage>
        <taxon>Eukaryota</taxon>
        <taxon>Metamonada</taxon>
        <taxon>Preaxostyla</taxon>
        <taxon>Oxymonadida</taxon>
        <taxon>Streblomastigidae</taxon>
        <taxon>Streblomastix</taxon>
    </lineage>
</organism>
<dbReference type="Pfam" id="PF00899">
    <property type="entry name" value="ThiF"/>
    <property type="match status" value="1"/>
</dbReference>
<dbReference type="Proteomes" id="UP000324800">
    <property type="component" value="Unassembled WGS sequence"/>
</dbReference>
<dbReference type="SUPFAM" id="SSF69572">
    <property type="entry name" value="Activating enzymes of the ubiquitin-like proteins"/>
    <property type="match status" value="1"/>
</dbReference>
<sequence>DNFAVSGWEKNDKGQLQPRHIRLREFLDKTQLAETATDLNLKLMRWRMIPSLDVDKLKRTKCLLLGSGTLGCYIARVLIGWGIRRITFIDRGRVSPSNPSRQPLFTFEDSDV</sequence>
<dbReference type="PANTHER" id="PTHR10953:SF3">
    <property type="entry name" value="UBIQUITIN-LIKE MODIFIER-ACTIVATING ENZYME ATG7"/>
    <property type="match status" value="1"/>
</dbReference>
<dbReference type="InterPro" id="IPR000594">
    <property type="entry name" value="ThiF_NAD_FAD-bd"/>
</dbReference>
<dbReference type="GO" id="GO:0000422">
    <property type="term" value="P:autophagy of mitochondrion"/>
    <property type="evidence" value="ECO:0007669"/>
    <property type="project" value="TreeGrafter"/>
</dbReference>
<feature type="non-terminal residue" evidence="2">
    <location>
        <position position="1"/>
    </location>
</feature>
<gene>
    <name evidence="2" type="ORF">EZS28_050064</name>
</gene>
<dbReference type="GO" id="GO:0034727">
    <property type="term" value="P:piecemeal microautophagy of the nucleus"/>
    <property type="evidence" value="ECO:0007669"/>
    <property type="project" value="TreeGrafter"/>
</dbReference>
<name>A0A5J4T831_9EUKA</name>
<dbReference type="PANTHER" id="PTHR10953">
    <property type="entry name" value="UBIQUITIN-ACTIVATING ENZYME E1"/>
    <property type="match status" value="1"/>
</dbReference>
<dbReference type="GO" id="GO:0000045">
    <property type="term" value="P:autophagosome assembly"/>
    <property type="evidence" value="ECO:0007669"/>
    <property type="project" value="TreeGrafter"/>
</dbReference>
<reference evidence="2 3" key="1">
    <citation type="submission" date="2019-03" db="EMBL/GenBank/DDBJ databases">
        <title>Single cell metagenomics reveals metabolic interactions within the superorganism composed of flagellate Streblomastix strix and complex community of Bacteroidetes bacteria on its surface.</title>
        <authorList>
            <person name="Treitli S.C."/>
            <person name="Kolisko M."/>
            <person name="Husnik F."/>
            <person name="Keeling P."/>
            <person name="Hampl V."/>
        </authorList>
    </citation>
    <scope>NUCLEOTIDE SEQUENCE [LARGE SCALE GENOMIC DNA]</scope>
    <source>
        <strain evidence="2">ST1C</strain>
    </source>
</reference>
<evidence type="ECO:0000259" key="1">
    <source>
        <dbReference type="Pfam" id="PF00899"/>
    </source>
</evidence>
<dbReference type="GO" id="GO:0019779">
    <property type="term" value="F:Atg8 activating enzyme activity"/>
    <property type="evidence" value="ECO:0007669"/>
    <property type="project" value="TreeGrafter"/>
</dbReference>
<accession>A0A5J4T831</accession>
<evidence type="ECO:0000313" key="3">
    <source>
        <dbReference type="Proteomes" id="UP000324800"/>
    </source>
</evidence>
<dbReference type="AlphaFoldDB" id="A0A5J4T831"/>
<evidence type="ECO:0000313" key="2">
    <source>
        <dbReference type="EMBL" id="KAA6354409.1"/>
    </source>
</evidence>